<dbReference type="AlphaFoldDB" id="A0A399ECZ1"/>
<dbReference type="InterPro" id="IPR047589">
    <property type="entry name" value="DUF11_rpt"/>
</dbReference>
<feature type="region of interest" description="Disordered" evidence="1">
    <location>
        <begin position="987"/>
        <end position="1006"/>
    </location>
</feature>
<evidence type="ECO:0000259" key="2">
    <source>
        <dbReference type="Pfam" id="PF01345"/>
    </source>
</evidence>
<evidence type="ECO:0000313" key="3">
    <source>
        <dbReference type="EMBL" id="RIH81676.1"/>
    </source>
</evidence>
<dbReference type="PANTHER" id="PTHR34819">
    <property type="entry name" value="LARGE CYSTEINE-RICH PERIPLASMIC PROTEIN OMCB"/>
    <property type="match status" value="1"/>
</dbReference>
<dbReference type="EMBL" id="QXDL01000156">
    <property type="protein sequence ID" value="RIH81676.1"/>
    <property type="molecule type" value="Genomic_DNA"/>
</dbReference>
<protein>
    <recommendedName>
        <fullName evidence="2">DUF11 domain-containing protein</fullName>
    </recommendedName>
</protein>
<dbReference type="Gene3D" id="2.60.40.1170">
    <property type="entry name" value="Mu homology domain, subdomain B"/>
    <property type="match status" value="1"/>
</dbReference>
<evidence type="ECO:0000313" key="4">
    <source>
        <dbReference type="Proteomes" id="UP000265715"/>
    </source>
</evidence>
<dbReference type="InterPro" id="IPR051172">
    <property type="entry name" value="Chlamydia_OmcB"/>
</dbReference>
<comment type="caution">
    <text evidence="3">The sequence shown here is derived from an EMBL/GenBank/DDBJ whole genome shotgun (WGS) entry which is preliminary data.</text>
</comment>
<dbReference type="InterPro" id="IPR001434">
    <property type="entry name" value="OmcB-like_DUF11"/>
</dbReference>
<name>A0A399ECZ1_9DEIN</name>
<dbReference type="NCBIfam" id="TIGR01451">
    <property type="entry name" value="B_ant_repeat"/>
    <property type="match status" value="1"/>
</dbReference>
<accession>A0A399ECZ1</accession>
<dbReference type="PROSITE" id="PS00018">
    <property type="entry name" value="EF_HAND_1"/>
    <property type="match status" value="1"/>
</dbReference>
<dbReference type="InterPro" id="IPR018247">
    <property type="entry name" value="EF_Hand_1_Ca_BS"/>
</dbReference>
<feature type="domain" description="DUF11" evidence="2">
    <location>
        <begin position="456"/>
        <end position="542"/>
    </location>
</feature>
<dbReference type="PROSITE" id="PS51257">
    <property type="entry name" value="PROKAR_LIPOPROTEIN"/>
    <property type="match status" value="1"/>
</dbReference>
<proteinExistence type="predicted"/>
<gene>
    <name evidence="3" type="ORF">Mterra_03023</name>
</gene>
<feature type="compositionally biased region" description="Polar residues" evidence="1">
    <location>
        <begin position="996"/>
        <end position="1006"/>
    </location>
</feature>
<sequence>MHPRWVLVLIAGLLFVLASCTSNVKQSGSLEIKVQGISEASVEVTTAAGKVVFSGKVAGSKLLADLEPGTYNIDGGQVKGYQDPAVRSVDLSSGKKVEVILVYQQAPPPSATVARLEITAVRDALDMDLPFNRERNANKEVNLYASQTEEAVCVTVRATDATGAAVVNAPIVVNVAELFGDHVAIIRGCAKGQIGASGFRDGIYTGADGTAVFTLYATHGGSLNSGQDLLLLLGQPAKVVVAAENTDNTAILEEFKVFFYNISHLYFNRQATKQRVGSRFAEENILKPEDDRIDRNIPRENAFPIAAGLYTKQPQTAIRLPDPLLNFEFEVLEGADKVHFAACNNLVTPKLCRDPDGDAYLQPNANLGLKDMPISATVKVTLYVHYQYGDTVYRWPLKDFTVTKTWIGTYLTITKNVDHHVLTWAGPEHHLNVFPDGRPKNRLDYTLDAANDPAVAPGSVFTATYTITVTNAGTSPAYNVTMADALPAELGVITSTANPGGATYDSTNHVVTWNWQNTPDPRFDVLAPGESITATIQVYVRQKPGFCWDDTPALGNDLQRAQTYQIKPLVNVGRSQCGNTVDQGYGDPTGTRYDDPYRMIDGYFQQDVTSTWYTGAPLGKGGFQVKVDFNGAVNEKDVVIWAVRPRFVVTKTLVDRSIDGKDVGRTAYYDINIRNVPLDVGTQRYAFLRAAYPAEFDGSGRDNPYGRNVLLTDVMDVGLDFISSGPLTVTDDDPGGVSTDYASNWVPDKGITWNHILLMGGGDSGSTRIALRTNLPGVWYNCAFLDADNLNQPFVEFYPRGVDWAPSYEFRPWGASPLHDDILPNLRYGITSCVGLTVIEPTQPWIHLDSDSEFESDNPVNDPTDREFAVVNGEVFYYHWTVTNTSDPVNGADAKNVTLKIDLTGPAAFSNSIFDHRIFIAHDANNNGVIDPFEWAPHDIATSASANSVTFGPINLPAGYKLRFTSRTTATGVGNADAVATVTYTNPEDQAPLLPMQTSENTSIQP</sequence>
<evidence type="ECO:0000256" key="1">
    <source>
        <dbReference type="SAM" id="MobiDB-lite"/>
    </source>
</evidence>
<dbReference type="Proteomes" id="UP000265715">
    <property type="component" value="Unassembled WGS sequence"/>
</dbReference>
<reference evidence="3 4" key="1">
    <citation type="submission" date="2018-08" db="EMBL/GenBank/DDBJ databases">
        <title>Meiothermus terrae DSM 26712 genome sequencing project.</title>
        <authorList>
            <person name="Da Costa M.S."/>
            <person name="Albuquerque L."/>
            <person name="Raposo P."/>
            <person name="Froufe H.J.C."/>
            <person name="Barroso C.S."/>
            <person name="Egas C."/>
        </authorList>
    </citation>
    <scope>NUCLEOTIDE SEQUENCE [LARGE SCALE GENOMIC DNA]</scope>
    <source>
        <strain evidence="3 4">DSM 26712</strain>
    </source>
</reference>
<organism evidence="3 4">
    <name type="scientific">Calidithermus terrae</name>
    <dbReference type="NCBI Taxonomy" id="1408545"/>
    <lineage>
        <taxon>Bacteria</taxon>
        <taxon>Thermotogati</taxon>
        <taxon>Deinococcota</taxon>
        <taxon>Deinococci</taxon>
        <taxon>Thermales</taxon>
        <taxon>Thermaceae</taxon>
        <taxon>Calidithermus</taxon>
    </lineage>
</organism>
<dbReference type="Pfam" id="PF01345">
    <property type="entry name" value="DUF11"/>
    <property type="match status" value="1"/>
</dbReference>
<keyword evidence="4" id="KW-1185">Reference proteome</keyword>